<comment type="caution">
    <text evidence="2">The sequence shown here is derived from an EMBL/GenBank/DDBJ whole genome shotgun (WGS) entry which is preliminary data.</text>
</comment>
<reference evidence="2" key="1">
    <citation type="journal article" date="2022" name="bioRxiv">
        <title>Sequencing and chromosome-scale assembly of the giantPleurodeles waltlgenome.</title>
        <authorList>
            <person name="Brown T."/>
            <person name="Elewa A."/>
            <person name="Iarovenko S."/>
            <person name="Subramanian E."/>
            <person name="Araus A.J."/>
            <person name="Petzold A."/>
            <person name="Susuki M."/>
            <person name="Suzuki K.-i.T."/>
            <person name="Hayashi T."/>
            <person name="Toyoda A."/>
            <person name="Oliveira C."/>
            <person name="Osipova E."/>
            <person name="Leigh N.D."/>
            <person name="Simon A."/>
            <person name="Yun M.H."/>
        </authorList>
    </citation>
    <scope>NUCLEOTIDE SEQUENCE</scope>
    <source>
        <strain evidence="2">20211129_DDA</strain>
        <tissue evidence="2">Liver</tissue>
    </source>
</reference>
<feature type="compositionally biased region" description="Low complexity" evidence="1">
    <location>
        <begin position="118"/>
        <end position="128"/>
    </location>
</feature>
<name>A0AAV7STZ1_PLEWA</name>
<dbReference type="Proteomes" id="UP001066276">
    <property type="component" value="Chromosome 4_2"/>
</dbReference>
<evidence type="ECO:0000313" key="2">
    <source>
        <dbReference type="EMBL" id="KAJ1167599.1"/>
    </source>
</evidence>
<gene>
    <name evidence="2" type="ORF">NDU88_007988</name>
</gene>
<dbReference type="EMBL" id="JANPWB010000008">
    <property type="protein sequence ID" value="KAJ1167599.1"/>
    <property type="molecule type" value="Genomic_DNA"/>
</dbReference>
<protein>
    <submittedName>
        <fullName evidence="2">Uncharacterized protein</fullName>
    </submittedName>
</protein>
<evidence type="ECO:0000313" key="3">
    <source>
        <dbReference type="Proteomes" id="UP001066276"/>
    </source>
</evidence>
<feature type="region of interest" description="Disordered" evidence="1">
    <location>
        <begin position="65"/>
        <end position="89"/>
    </location>
</feature>
<sequence>MAGYDDQATEEYYLEEPAGSFEQDLVYALDAGVLQTVNQALAQAIKPIKHHLIGFAEQQGWVAPSGNQSILEPSLSGGSQHRKQGHNPHSADFESLIRAMAKEHDYNASTYKAKTGEDLVSSSSDLSSETGDDPPRKRKKKAHHQEDPLLAPKVLTFEPEDIIHPRSSSWVPPVEVSDYVESHIGNSFDKVVRSRLRSECPRPDFPS</sequence>
<feature type="compositionally biased region" description="Polar residues" evidence="1">
    <location>
        <begin position="65"/>
        <end position="79"/>
    </location>
</feature>
<dbReference type="AlphaFoldDB" id="A0AAV7STZ1"/>
<feature type="region of interest" description="Disordered" evidence="1">
    <location>
        <begin position="117"/>
        <end position="154"/>
    </location>
</feature>
<organism evidence="2 3">
    <name type="scientific">Pleurodeles waltl</name>
    <name type="common">Iberian ribbed newt</name>
    <dbReference type="NCBI Taxonomy" id="8319"/>
    <lineage>
        <taxon>Eukaryota</taxon>
        <taxon>Metazoa</taxon>
        <taxon>Chordata</taxon>
        <taxon>Craniata</taxon>
        <taxon>Vertebrata</taxon>
        <taxon>Euteleostomi</taxon>
        <taxon>Amphibia</taxon>
        <taxon>Batrachia</taxon>
        <taxon>Caudata</taxon>
        <taxon>Salamandroidea</taxon>
        <taxon>Salamandridae</taxon>
        <taxon>Pleurodelinae</taxon>
        <taxon>Pleurodeles</taxon>
    </lineage>
</organism>
<accession>A0AAV7STZ1</accession>
<proteinExistence type="predicted"/>
<evidence type="ECO:0000256" key="1">
    <source>
        <dbReference type="SAM" id="MobiDB-lite"/>
    </source>
</evidence>
<keyword evidence="3" id="KW-1185">Reference proteome</keyword>